<evidence type="ECO:0000313" key="13">
    <source>
        <dbReference type="EMBL" id="KAK5606456.1"/>
    </source>
</evidence>
<evidence type="ECO:0000256" key="3">
    <source>
        <dbReference type="ARBA" id="ARBA00022737"/>
    </source>
</evidence>
<keyword evidence="9" id="KW-0472">Membrane</keyword>
<feature type="chain" id="PRO_5043597548" description="Interleukin-1 receptor type 1" evidence="10">
    <location>
        <begin position="20"/>
        <end position="550"/>
    </location>
</feature>
<evidence type="ECO:0000256" key="1">
    <source>
        <dbReference type="ARBA" id="ARBA00009752"/>
    </source>
</evidence>
<dbReference type="Pfam" id="PF01582">
    <property type="entry name" value="TIR"/>
    <property type="match status" value="1"/>
</dbReference>
<dbReference type="PROSITE" id="PS50104">
    <property type="entry name" value="TIR"/>
    <property type="match status" value="1"/>
</dbReference>
<feature type="domain" description="TIR" evidence="11">
    <location>
        <begin position="373"/>
        <end position="538"/>
    </location>
</feature>
<reference evidence="13 14" key="1">
    <citation type="submission" date="2021-06" db="EMBL/GenBank/DDBJ databases">
        <authorList>
            <person name="Palmer J.M."/>
        </authorList>
    </citation>
    <scope>NUCLEOTIDE SEQUENCE [LARGE SCALE GENOMIC DNA]</scope>
    <source>
        <strain evidence="13 14">MEX-2019</strain>
        <tissue evidence="13">Muscle</tissue>
    </source>
</reference>
<evidence type="ECO:0000259" key="11">
    <source>
        <dbReference type="PROSITE" id="PS50104"/>
    </source>
</evidence>
<dbReference type="InterPro" id="IPR036179">
    <property type="entry name" value="Ig-like_dom_sf"/>
</dbReference>
<keyword evidence="5" id="KW-0520">NAD</keyword>
<dbReference type="InterPro" id="IPR015621">
    <property type="entry name" value="IL-1_rcpt_fam"/>
</dbReference>
<keyword evidence="9" id="KW-0812">Transmembrane</keyword>
<dbReference type="PANTHER" id="PTHR11890:SF26">
    <property type="entry name" value="INTERLEUKIN-1 RECEPTOR TYPE 1"/>
    <property type="match status" value="1"/>
</dbReference>
<evidence type="ECO:0000256" key="10">
    <source>
        <dbReference type="SAM" id="SignalP"/>
    </source>
</evidence>
<organism evidence="13 14">
    <name type="scientific">Crenichthys baileyi</name>
    <name type="common">White River springfish</name>
    <dbReference type="NCBI Taxonomy" id="28760"/>
    <lineage>
        <taxon>Eukaryota</taxon>
        <taxon>Metazoa</taxon>
        <taxon>Chordata</taxon>
        <taxon>Craniata</taxon>
        <taxon>Vertebrata</taxon>
        <taxon>Euteleostomi</taxon>
        <taxon>Actinopterygii</taxon>
        <taxon>Neopterygii</taxon>
        <taxon>Teleostei</taxon>
        <taxon>Neoteleostei</taxon>
        <taxon>Acanthomorphata</taxon>
        <taxon>Ovalentaria</taxon>
        <taxon>Atherinomorphae</taxon>
        <taxon>Cyprinodontiformes</taxon>
        <taxon>Goodeidae</taxon>
        <taxon>Crenichthys</taxon>
    </lineage>
</organism>
<dbReference type="SUPFAM" id="SSF48726">
    <property type="entry name" value="Immunoglobulin"/>
    <property type="match status" value="2"/>
</dbReference>
<evidence type="ECO:0000256" key="8">
    <source>
        <dbReference type="ARBA" id="ARBA00023319"/>
    </source>
</evidence>
<keyword evidence="14" id="KW-1185">Reference proteome</keyword>
<evidence type="ECO:0000256" key="9">
    <source>
        <dbReference type="SAM" id="Phobius"/>
    </source>
</evidence>
<evidence type="ECO:0008006" key="15">
    <source>
        <dbReference type="Google" id="ProtNLM"/>
    </source>
</evidence>
<dbReference type="InterPro" id="IPR000157">
    <property type="entry name" value="TIR_dom"/>
</dbReference>
<dbReference type="InterPro" id="IPR004074">
    <property type="entry name" value="IL-1_rcpt_I/II-typ"/>
</dbReference>
<evidence type="ECO:0000259" key="12">
    <source>
        <dbReference type="PROSITE" id="PS50835"/>
    </source>
</evidence>
<protein>
    <recommendedName>
        <fullName evidence="15">Interleukin-1 receptor type 1</fullName>
    </recommendedName>
</protein>
<keyword evidence="9" id="KW-1133">Transmembrane helix</keyword>
<sequence>MAAGGWVCFLTGLLSLASAVDHNHNGEADTYHVSVGHLFLLKCQLADAHSEIMWSRGDSGNESLPTGVEVRDGLLWFRPVQITHTGSYICEKRNETTSSKRRFRVLVSRKDCPDPNEDISVIKRVRDGLRCKQTEIFRLNLTRKIRWMKDCQPVQLDEESIYLNVDGFMRLPAVSERDAGKYTCLIDITVDGQNYTTARSIQLTVKNGAPEVFPELHVMSPLNDVVIVQVGKRAELQCLAYTGFSEDAEIFMYWTINGTYASDYTGLKESWTFIHDRGKVYGQSNLSISIVRHEFLNVPINCHISSPVEEKLGKAWLQEADHSVFYMNVAICLSAPITLLLLTAFFFICKVDLILAYRKLTTTFSKQQVADGKLYDAYVSVGQSAMLSLDGVACFALQILPEELEQKHGYYLYIRGRDDCPGEAVHDVITAAVHQCRRLIIILSSHGKTKETVQPWGNQSQLLYEQKVGLHDALMHNDPKVILVEVDGPVDYSQLPESLSYIKRTQGALEWKNSFVKTNNPTQLYLKRNFWKNLRCNMPALSARRLQSIT</sequence>
<comment type="caution">
    <text evidence="13">The sequence shown here is derived from an EMBL/GenBank/DDBJ whole genome shotgun (WGS) entry which is preliminary data.</text>
</comment>
<keyword evidence="4" id="KW-0378">Hydrolase</keyword>
<evidence type="ECO:0000256" key="2">
    <source>
        <dbReference type="ARBA" id="ARBA00022729"/>
    </source>
</evidence>
<gene>
    <name evidence="13" type="ORF">CRENBAI_020734</name>
</gene>
<dbReference type="InterPro" id="IPR007110">
    <property type="entry name" value="Ig-like_dom"/>
</dbReference>
<feature type="domain" description="Ig-like" evidence="12">
    <location>
        <begin position="36"/>
        <end position="108"/>
    </location>
</feature>
<dbReference type="Gene3D" id="2.60.40.10">
    <property type="entry name" value="Immunoglobulins"/>
    <property type="match status" value="3"/>
</dbReference>
<evidence type="ECO:0000313" key="14">
    <source>
        <dbReference type="Proteomes" id="UP001311232"/>
    </source>
</evidence>
<dbReference type="InterPro" id="IPR003599">
    <property type="entry name" value="Ig_sub"/>
</dbReference>
<dbReference type="SUPFAM" id="SSF52200">
    <property type="entry name" value="Toll/Interleukin receptor TIR domain"/>
    <property type="match status" value="1"/>
</dbReference>
<evidence type="ECO:0000256" key="5">
    <source>
        <dbReference type="ARBA" id="ARBA00023027"/>
    </source>
</evidence>
<keyword evidence="7" id="KW-0325">Glycoprotein</keyword>
<dbReference type="SMART" id="SM00255">
    <property type="entry name" value="TIR"/>
    <property type="match status" value="1"/>
</dbReference>
<dbReference type="SMART" id="SM00409">
    <property type="entry name" value="IG"/>
    <property type="match status" value="3"/>
</dbReference>
<dbReference type="EMBL" id="JAHHUM010002072">
    <property type="protein sequence ID" value="KAK5606456.1"/>
    <property type="molecule type" value="Genomic_DNA"/>
</dbReference>
<evidence type="ECO:0000256" key="7">
    <source>
        <dbReference type="ARBA" id="ARBA00023180"/>
    </source>
</evidence>
<name>A0AAV9RBU1_9TELE</name>
<dbReference type="GO" id="GO:0004908">
    <property type="term" value="F:interleukin-1 receptor activity"/>
    <property type="evidence" value="ECO:0007669"/>
    <property type="project" value="InterPro"/>
</dbReference>
<dbReference type="Proteomes" id="UP001311232">
    <property type="component" value="Unassembled WGS sequence"/>
</dbReference>
<feature type="transmembrane region" description="Helical" evidence="9">
    <location>
        <begin position="325"/>
        <end position="349"/>
    </location>
</feature>
<dbReference type="PRINTS" id="PR01536">
    <property type="entry name" value="INTRLKN1R12F"/>
</dbReference>
<keyword evidence="2 10" id="KW-0732">Signal</keyword>
<dbReference type="Gene3D" id="3.40.50.10140">
    <property type="entry name" value="Toll/interleukin-1 receptor homology (TIR) domain"/>
    <property type="match status" value="1"/>
</dbReference>
<keyword evidence="3" id="KW-0677">Repeat</keyword>
<proteinExistence type="inferred from homology"/>
<dbReference type="InterPro" id="IPR013783">
    <property type="entry name" value="Ig-like_fold"/>
</dbReference>
<keyword evidence="6" id="KW-1015">Disulfide bond</keyword>
<evidence type="ECO:0000256" key="4">
    <source>
        <dbReference type="ARBA" id="ARBA00022801"/>
    </source>
</evidence>
<feature type="domain" description="Ig-like" evidence="12">
    <location>
        <begin position="129"/>
        <end position="202"/>
    </location>
</feature>
<comment type="similarity">
    <text evidence="1">Belongs to the interleukin-1 receptor family.</text>
</comment>
<dbReference type="PRINTS" id="PR01537">
    <property type="entry name" value="INTRLKN1R1F"/>
</dbReference>
<evidence type="ECO:0000256" key="6">
    <source>
        <dbReference type="ARBA" id="ARBA00023157"/>
    </source>
</evidence>
<dbReference type="AlphaFoldDB" id="A0AAV9RBU1"/>
<dbReference type="PANTHER" id="PTHR11890">
    <property type="entry name" value="INTERLEUKIN-1 RECEPTOR FAMILY MEMBER"/>
    <property type="match status" value="1"/>
</dbReference>
<accession>A0AAV9RBU1</accession>
<dbReference type="PROSITE" id="PS50835">
    <property type="entry name" value="IG_LIKE"/>
    <property type="match status" value="3"/>
</dbReference>
<dbReference type="GO" id="GO:0016787">
    <property type="term" value="F:hydrolase activity"/>
    <property type="evidence" value="ECO:0007669"/>
    <property type="project" value="UniProtKB-KW"/>
</dbReference>
<feature type="signal peptide" evidence="10">
    <location>
        <begin position="1"/>
        <end position="19"/>
    </location>
</feature>
<dbReference type="InterPro" id="IPR035897">
    <property type="entry name" value="Toll_tir_struct_dom_sf"/>
</dbReference>
<feature type="domain" description="Ig-like" evidence="12">
    <location>
        <begin position="214"/>
        <end position="313"/>
    </location>
</feature>
<keyword evidence="8" id="KW-0393">Immunoglobulin domain</keyword>